<dbReference type="InterPro" id="IPR006033">
    <property type="entry name" value="AsnA_fam"/>
</dbReference>
<keyword evidence="3" id="KW-0378">Hydrolase</keyword>
<feature type="active site" evidence="9">
    <location>
        <position position="121"/>
    </location>
</feature>
<evidence type="ECO:0000256" key="3">
    <source>
        <dbReference type="ARBA" id="ARBA00022801"/>
    </source>
</evidence>
<feature type="active site" description="O-isoaspartyl threonine intermediate" evidence="6">
    <location>
        <position position="20"/>
    </location>
</feature>
<dbReference type="InterPro" id="IPR027474">
    <property type="entry name" value="L-asparaginase_N"/>
</dbReference>
<evidence type="ECO:0000256" key="8">
    <source>
        <dbReference type="PROSITE-ProRule" id="PRU10099"/>
    </source>
</evidence>
<dbReference type="PROSITE" id="PS51732">
    <property type="entry name" value="ASN_GLN_ASE_3"/>
    <property type="match status" value="1"/>
</dbReference>
<feature type="binding site" evidence="7">
    <location>
        <position position="90"/>
    </location>
    <ligand>
        <name>substrate</name>
    </ligand>
</feature>
<dbReference type="SFLD" id="SFLDS00057">
    <property type="entry name" value="Glutaminase/Asparaginase"/>
    <property type="match status" value="1"/>
</dbReference>
<dbReference type="PROSITE" id="PS00917">
    <property type="entry name" value="ASN_GLN_ASE_2"/>
    <property type="match status" value="1"/>
</dbReference>
<dbReference type="InterPro" id="IPR037152">
    <property type="entry name" value="L-asparaginase_N_sf"/>
</dbReference>
<keyword evidence="4" id="KW-0040">ANK repeat</keyword>
<dbReference type="SUPFAM" id="SSF53774">
    <property type="entry name" value="Glutaminase/Asparaginase"/>
    <property type="match status" value="1"/>
</dbReference>
<evidence type="ECO:0000256" key="5">
    <source>
        <dbReference type="ARBA" id="ARBA00061199"/>
    </source>
</evidence>
<evidence type="ECO:0000259" key="11">
    <source>
        <dbReference type="Pfam" id="PF17763"/>
    </source>
</evidence>
<evidence type="ECO:0000256" key="6">
    <source>
        <dbReference type="PIRSR" id="PIRSR001220-1"/>
    </source>
</evidence>
<evidence type="ECO:0000256" key="1">
    <source>
        <dbReference type="ARBA" id="ARBA00012920"/>
    </source>
</evidence>
<dbReference type="Gene3D" id="3.40.50.1170">
    <property type="entry name" value="L-asparaginase, N-terminal domain"/>
    <property type="match status" value="1"/>
</dbReference>
<evidence type="ECO:0000259" key="10">
    <source>
        <dbReference type="Pfam" id="PF00710"/>
    </source>
</evidence>
<dbReference type="Pfam" id="PF17763">
    <property type="entry name" value="Asparaginase_C"/>
    <property type="match status" value="1"/>
</dbReference>
<dbReference type="PANTHER" id="PTHR11707">
    <property type="entry name" value="L-ASPARAGINASE"/>
    <property type="match status" value="1"/>
</dbReference>
<name>A0A8K0C6W1_IGNLU</name>
<feature type="active site" evidence="8">
    <location>
        <position position="20"/>
    </location>
</feature>
<keyword evidence="2" id="KW-0677">Repeat</keyword>
<accession>A0A8K0C6W1</accession>
<feature type="binding site" evidence="7">
    <location>
        <begin position="121"/>
        <end position="122"/>
    </location>
    <ligand>
        <name>substrate</name>
    </ligand>
</feature>
<dbReference type="InterPro" id="IPR027475">
    <property type="entry name" value="Asparaginase/glutaminase_AS2"/>
</dbReference>
<keyword evidence="13" id="KW-1185">Reference proteome</keyword>
<dbReference type="InterPro" id="IPR027473">
    <property type="entry name" value="L-asparaginase_C"/>
</dbReference>
<evidence type="ECO:0000256" key="4">
    <source>
        <dbReference type="ARBA" id="ARBA00023043"/>
    </source>
</evidence>
<dbReference type="Gene3D" id="3.40.50.40">
    <property type="match status" value="1"/>
</dbReference>
<dbReference type="PROSITE" id="PS00144">
    <property type="entry name" value="ASN_GLN_ASE_1"/>
    <property type="match status" value="1"/>
</dbReference>
<evidence type="ECO:0000313" key="12">
    <source>
        <dbReference type="EMBL" id="KAF2881604.1"/>
    </source>
</evidence>
<evidence type="ECO:0000256" key="7">
    <source>
        <dbReference type="PIRSR" id="PIRSR001220-2"/>
    </source>
</evidence>
<dbReference type="PRINTS" id="PR00139">
    <property type="entry name" value="ASNGLNASE"/>
</dbReference>
<evidence type="ECO:0000256" key="2">
    <source>
        <dbReference type="ARBA" id="ARBA00022737"/>
    </source>
</evidence>
<dbReference type="NCBIfam" id="TIGR00519">
    <property type="entry name" value="asnASE_I"/>
    <property type="match status" value="1"/>
</dbReference>
<gene>
    <name evidence="12" type="ORF">ILUMI_24547</name>
</gene>
<dbReference type="GO" id="GO:0004067">
    <property type="term" value="F:asparaginase activity"/>
    <property type="evidence" value="ECO:0007669"/>
    <property type="project" value="UniProtKB-UniRule"/>
</dbReference>
<dbReference type="InterPro" id="IPR020827">
    <property type="entry name" value="Asparaginase/glutaminase_AS1"/>
</dbReference>
<dbReference type="AlphaFoldDB" id="A0A8K0C6W1"/>
<dbReference type="FunFam" id="3.40.50.1170:FF:000003">
    <property type="entry name" value="60 kDa lysophospholipase"/>
    <property type="match status" value="1"/>
</dbReference>
<dbReference type="Proteomes" id="UP000801492">
    <property type="component" value="Unassembled WGS sequence"/>
</dbReference>
<protein>
    <recommendedName>
        <fullName evidence="1">asparaginase</fullName>
        <ecNumber evidence="1">3.5.1.1</ecNumber>
    </recommendedName>
</protein>
<dbReference type="InterPro" id="IPR036152">
    <property type="entry name" value="Asp/glu_Ase-like_sf"/>
</dbReference>
<dbReference type="CDD" id="cd08963">
    <property type="entry name" value="L-asparaginase_I"/>
    <property type="match status" value="1"/>
</dbReference>
<dbReference type="GO" id="GO:0006528">
    <property type="term" value="P:asparagine metabolic process"/>
    <property type="evidence" value="ECO:0007669"/>
    <property type="project" value="UniProtKB-ARBA"/>
</dbReference>
<dbReference type="PIRSF" id="PIRSF500176">
    <property type="entry name" value="L_ASNase"/>
    <property type="match status" value="1"/>
</dbReference>
<dbReference type="FunFam" id="3.40.50.40:FF:000001">
    <property type="entry name" value="L-asparaginase 1"/>
    <property type="match status" value="1"/>
</dbReference>
<dbReference type="InterPro" id="IPR040919">
    <property type="entry name" value="Asparaginase_C"/>
</dbReference>
<sequence>MPSECNDIIRKVLVLYTGGTIGMRKNEKGAYEPSPNAFIRKIRSIPQMHDEEFAKSYFGEENSDELIIPHVHNDHIVVYLIKEYDPLYDSSNMSTKDWIRIAKDVEENYCKYDGFVILHGTDTLAYTASALSFMLDGLQKPVIVTGAQIPIFENRSDAKGNFLSSLIIAGCFDIPEVCIFFANKLMRGNRTAKISSNLLDAFNSPNFHVLANVGIHINVFQHYLFKSNSKPTLRVHTNLNSNIVLLPLFPTITSDMVQAFIHPSVEGVVLQSYGVGNVPSDRKDLLDVLKRAIERGVIIINITQCAQGAVSPSYETGRTLKEIGLLPGYDMTAEAALSKLSFVLGQGHLLLDEKKQLMLSNLRGELTVTD</sequence>
<dbReference type="OrthoDB" id="542841at2759"/>
<dbReference type="PANTHER" id="PTHR11707:SF28">
    <property type="entry name" value="60 KDA LYSOPHOSPHOLIPASE"/>
    <property type="match status" value="1"/>
</dbReference>
<feature type="domain" description="Asparaginase/glutaminase C-terminal" evidence="11">
    <location>
        <begin position="242"/>
        <end position="352"/>
    </location>
</feature>
<comment type="caution">
    <text evidence="12">The sequence shown here is derived from an EMBL/GenBank/DDBJ whole genome shotgun (WGS) entry which is preliminary data.</text>
</comment>
<reference evidence="12" key="1">
    <citation type="submission" date="2019-08" db="EMBL/GenBank/DDBJ databases">
        <title>The genome of the North American firefly Photinus pyralis.</title>
        <authorList>
            <consortium name="Photinus pyralis genome working group"/>
            <person name="Fallon T.R."/>
            <person name="Sander Lower S.E."/>
            <person name="Weng J.-K."/>
        </authorList>
    </citation>
    <scope>NUCLEOTIDE SEQUENCE</scope>
    <source>
        <strain evidence="12">TRF0915ILg1</strain>
        <tissue evidence="12">Whole body</tissue>
    </source>
</reference>
<comment type="similarity">
    <text evidence="5">In the N-terminal section; belongs to the asparaginase 1 family.</text>
</comment>
<dbReference type="SMART" id="SM00870">
    <property type="entry name" value="Asparaginase"/>
    <property type="match status" value="1"/>
</dbReference>
<evidence type="ECO:0000313" key="13">
    <source>
        <dbReference type="Proteomes" id="UP000801492"/>
    </source>
</evidence>
<dbReference type="PIRSF" id="PIRSF001220">
    <property type="entry name" value="L-ASNase_gatD"/>
    <property type="match status" value="1"/>
</dbReference>
<dbReference type="InterPro" id="IPR041725">
    <property type="entry name" value="L-asparaginase_I"/>
</dbReference>
<proteinExistence type="inferred from homology"/>
<feature type="domain" description="L-asparaginase N-terminal" evidence="10">
    <location>
        <begin position="11"/>
        <end position="222"/>
    </location>
</feature>
<organism evidence="12 13">
    <name type="scientific">Ignelater luminosus</name>
    <name type="common">Cucubano</name>
    <name type="synonym">Pyrophorus luminosus</name>
    <dbReference type="NCBI Taxonomy" id="2038154"/>
    <lineage>
        <taxon>Eukaryota</taxon>
        <taxon>Metazoa</taxon>
        <taxon>Ecdysozoa</taxon>
        <taxon>Arthropoda</taxon>
        <taxon>Hexapoda</taxon>
        <taxon>Insecta</taxon>
        <taxon>Pterygota</taxon>
        <taxon>Neoptera</taxon>
        <taxon>Endopterygota</taxon>
        <taxon>Coleoptera</taxon>
        <taxon>Polyphaga</taxon>
        <taxon>Elateriformia</taxon>
        <taxon>Elateroidea</taxon>
        <taxon>Elateridae</taxon>
        <taxon>Agrypninae</taxon>
        <taxon>Pyrophorini</taxon>
        <taxon>Ignelater</taxon>
    </lineage>
</organism>
<dbReference type="Pfam" id="PF00710">
    <property type="entry name" value="Asparaginase"/>
    <property type="match status" value="1"/>
</dbReference>
<evidence type="ECO:0000256" key="9">
    <source>
        <dbReference type="PROSITE-ProRule" id="PRU10100"/>
    </source>
</evidence>
<dbReference type="EC" id="3.5.1.1" evidence="1"/>
<dbReference type="InterPro" id="IPR006034">
    <property type="entry name" value="Asparaginase/glutaminase-like"/>
</dbReference>
<dbReference type="EMBL" id="VTPC01090713">
    <property type="protein sequence ID" value="KAF2881604.1"/>
    <property type="molecule type" value="Genomic_DNA"/>
</dbReference>